<dbReference type="GO" id="GO:0004497">
    <property type="term" value="F:monooxygenase activity"/>
    <property type="evidence" value="ECO:0007669"/>
    <property type="project" value="UniProtKB-KW"/>
</dbReference>
<evidence type="ECO:0000313" key="18">
    <source>
        <dbReference type="EMBL" id="KAK4141517.1"/>
    </source>
</evidence>
<evidence type="ECO:0000256" key="1">
    <source>
        <dbReference type="ARBA" id="ARBA00001973"/>
    </source>
</evidence>
<keyword evidence="19" id="KW-1185">Reference proteome</keyword>
<dbReference type="EC" id="1.14.99.56" evidence="15"/>
<dbReference type="RefSeq" id="XP_062634888.1">
    <property type="nucleotide sequence ID" value="XM_062784431.1"/>
</dbReference>
<dbReference type="GO" id="GO:0016787">
    <property type="term" value="F:hydrolase activity"/>
    <property type="evidence" value="ECO:0007669"/>
    <property type="project" value="UniProtKB-KW"/>
</dbReference>
<comment type="similarity">
    <text evidence="13">Belongs to the polysaccharide monooxygenase AA9 family.</text>
</comment>
<dbReference type="EMBL" id="MU853610">
    <property type="protein sequence ID" value="KAK4141517.1"/>
    <property type="molecule type" value="Genomic_DNA"/>
</dbReference>
<evidence type="ECO:0000256" key="7">
    <source>
        <dbReference type="ARBA" id="ARBA00023002"/>
    </source>
</evidence>
<dbReference type="AlphaFoldDB" id="A0AAN6ZK83"/>
<name>A0AAN6ZK83_9PEZI</name>
<gene>
    <name evidence="18" type="ORF">C8A04DRAFT_39025</name>
</gene>
<organism evidence="18 19">
    <name type="scientific">Dichotomopilus funicola</name>
    <dbReference type="NCBI Taxonomy" id="1934379"/>
    <lineage>
        <taxon>Eukaryota</taxon>
        <taxon>Fungi</taxon>
        <taxon>Dikarya</taxon>
        <taxon>Ascomycota</taxon>
        <taxon>Pezizomycotina</taxon>
        <taxon>Sordariomycetes</taxon>
        <taxon>Sordariomycetidae</taxon>
        <taxon>Sordariales</taxon>
        <taxon>Chaetomiaceae</taxon>
        <taxon>Dichotomopilus</taxon>
    </lineage>
</organism>
<evidence type="ECO:0000256" key="10">
    <source>
        <dbReference type="ARBA" id="ARBA00023157"/>
    </source>
</evidence>
<dbReference type="InterPro" id="IPR005103">
    <property type="entry name" value="AA9_LPMO"/>
</dbReference>
<evidence type="ECO:0000256" key="4">
    <source>
        <dbReference type="ARBA" id="ARBA00022723"/>
    </source>
</evidence>
<dbReference type="GO" id="GO:0030245">
    <property type="term" value="P:cellulose catabolic process"/>
    <property type="evidence" value="ECO:0007669"/>
    <property type="project" value="UniProtKB-KW"/>
</dbReference>
<dbReference type="InterPro" id="IPR049892">
    <property type="entry name" value="AA9"/>
</dbReference>
<feature type="chain" id="PRO_5043053738" description="lytic cellulose monooxygenase (C4-dehydrogenating)" evidence="16">
    <location>
        <begin position="20"/>
        <end position="265"/>
    </location>
</feature>
<dbReference type="PANTHER" id="PTHR33353">
    <property type="entry name" value="PUTATIVE (AFU_ORTHOLOGUE AFUA_1G12560)-RELATED"/>
    <property type="match status" value="1"/>
</dbReference>
<evidence type="ECO:0000256" key="9">
    <source>
        <dbReference type="ARBA" id="ARBA00023033"/>
    </source>
</evidence>
<evidence type="ECO:0000256" key="6">
    <source>
        <dbReference type="ARBA" id="ARBA00023001"/>
    </source>
</evidence>
<evidence type="ECO:0000256" key="12">
    <source>
        <dbReference type="ARBA" id="ARBA00023326"/>
    </source>
</evidence>
<evidence type="ECO:0000256" key="14">
    <source>
        <dbReference type="ARBA" id="ARBA00045077"/>
    </source>
</evidence>
<accession>A0AAN6ZK83</accession>
<keyword evidence="5 16" id="KW-0732">Signal</keyword>
<comment type="cofactor">
    <cofactor evidence="1">
        <name>Cu(2+)</name>
        <dbReference type="ChEBI" id="CHEBI:29036"/>
    </cofactor>
</comment>
<comment type="caution">
    <text evidence="18">The sequence shown here is derived from an EMBL/GenBank/DDBJ whole genome shotgun (WGS) entry which is preliminary data.</text>
</comment>
<keyword evidence="18" id="KW-0378">Hydrolase</keyword>
<keyword evidence="11" id="KW-0119">Carbohydrate metabolism</keyword>
<evidence type="ECO:0000259" key="17">
    <source>
        <dbReference type="Pfam" id="PF03443"/>
    </source>
</evidence>
<keyword evidence="4" id="KW-0479">Metal-binding</keyword>
<keyword evidence="10" id="KW-1015">Disulfide bond</keyword>
<dbReference type="GO" id="GO:0005576">
    <property type="term" value="C:extracellular region"/>
    <property type="evidence" value="ECO:0007669"/>
    <property type="project" value="UniProtKB-SubCell"/>
</dbReference>
<dbReference type="GeneID" id="87821044"/>
<proteinExistence type="inferred from homology"/>
<evidence type="ECO:0000256" key="15">
    <source>
        <dbReference type="ARBA" id="ARBA00047174"/>
    </source>
</evidence>
<feature type="signal peptide" evidence="16">
    <location>
        <begin position="1"/>
        <end position="19"/>
    </location>
</feature>
<reference evidence="18" key="1">
    <citation type="journal article" date="2023" name="Mol. Phylogenet. Evol.">
        <title>Genome-scale phylogeny and comparative genomics of the fungal order Sordariales.</title>
        <authorList>
            <person name="Hensen N."/>
            <person name="Bonometti L."/>
            <person name="Westerberg I."/>
            <person name="Brannstrom I.O."/>
            <person name="Guillou S."/>
            <person name="Cros-Aarteil S."/>
            <person name="Calhoun S."/>
            <person name="Haridas S."/>
            <person name="Kuo A."/>
            <person name="Mondo S."/>
            <person name="Pangilinan J."/>
            <person name="Riley R."/>
            <person name="LaButti K."/>
            <person name="Andreopoulos B."/>
            <person name="Lipzen A."/>
            <person name="Chen C."/>
            <person name="Yan M."/>
            <person name="Daum C."/>
            <person name="Ng V."/>
            <person name="Clum A."/>
            <person name="Steindorff A."/>
            <person name="Ohm R.A."/>
            <person name="Martin F."/>
            <person name="Silar P."/>
            <person name="Natvig D.O."/>
            <person name="Lalanne C."/>
            <person name="Gautier V."/>
            <person name="Ament-Velasquez S.L."/>
            <person name="Kruys A."/>
            <person name="Hutchinson M.I."/>
            <person name="Powell A.J."/>
            <person name="Barry K."/>
            <person name="Miller A.N."/>
            <person name="Grigoriev I.V."/>
            <person name="Debuchy R."/>
            <person name="Gladieux P."/>
            <person name="Hiltunen Thoren M."/>
            <person name="Johannesson H."/>
        </authorList>
    </citation>
    <scope>NUCLEOTIDE SEQUENCE</scope>
    <source>
        <strain evidence="18">CBS 141.50</strain>
    </source>
</reference>
<dbReference type="Pfam" id="PF03443">
    <property type="entry name" value="AA9"/>
    <property type="match status" value="1"/>
</dbReference>
<keyword evidence="9" id="KW-0503">Monooxygenase</keyword>
<evidence type="ECO:0000256" key="2">
    <source>
        <dbReference type="ARBA" id="ARBA00004613"/>
    </source>
</evidence>
<keyword evidence="3" id="KW-0964">Secreted</keyword>
<evidence type="ECO:0000256" key="13">
    <source>
        <dbReference type="ARBA" id="ARBA00044502"/>
    </source>
</evidence>
<comment type="subcellular location">
    <subcellularLocation>
        <location evidence="2">Secreted</location>
    </subcellularLocation>
</comment>
<reference evidence="18" key="2">
    <citation type="submission" date="2023-05" db="EMBL/GenBank/DDBJ databases">
        <authorList>
            <consortium name="Lawrence Berkeley National Laboratory"/>
            <person name="Steindorff A."/>
            <person name="Hensen N."/>
            <person name="Bonometti L."/>
            <person name="Westerberg I."/>
            <person name="Brannstrom I.O."/>
            <person name="Guillou S."/>
            <person name="Cros-Aarteil S."/>
            <person name="Calhoun S."/>
            <person name="Haridas S."/>
            <person name="Kuo A."/>
            <person name="Mondo S."/>
            <person name="Pangilinan J."/>
            <person name="Riley R."/>
            <person name="Labutti K."/>
            <person name="Andreopoulos B."/>
            <person name="Lipzen A."/>
            <person name="Chen C."/>
            <person name="Yanf M."/>
            <person name="Daum C."/>
            <person name="Ng V."/>
            <person name="Clum A."/>
            <person name="Ohm R."/>
            <person name="Martin F."/>
            <person name="Silar P."/>
            <person name="Natvig D."/>
            <person name="Lalanne C."/>
            <person name="Gautier V."/>
            <person name="Ament-Velasquez S.L."/>
            <person name="Kruys A."/>
            <person name="Hutchinson M.I."/>
            <person name="Powell A.J."/>
            <person name="Barry K."/>
            <person name="Miller A.N."/>
            <person name="Grigoriev I.V."/>
            <person name="Debuchy R."/>
            <person name="Gladieux P."/>
            <person name="Thoren M.H."/>
            <person name="Johannesson H."/>
        </authorList>
    </citation>
    <scope>NUCLEOTIDE SEQUENCE</scope>
    <source>
        <strain evidence="18">CBS 141.50</strain>
    </source>
</reference>
<evidence type="ECO:0000256" key="8">
    <source>
        <dbReference type="ARBA" id="ARBA00023008"/>
    </source>
</evidence>
<dbReference type="Gene3D" id="2.70.50.70">
    <property type="match status" value="1"/>
</dbReference>
<evidence type="ECO:0000256" key="3">
    <source>
        <dbReference type="ARBA" id="ARBA00022525"/>
    </source>
</evidence>
<evidence type="ECO:0000256" key="5">
    <source>
        <dbReference type="ARBA" id="ARBA00022729"/>
    </source>
</evidence>
<evidence type="ECO:0000256" key="16">
    <source>
        <dbReference type="SAM" id="SignalP"/>
    </source>
</evidence>
<keyword evidence="12" id="KW-0624">Polysaccharide degradation</keyword>
<keyword evidence="8" id="KW-0186">Copper</keyword>
<comment type="catalytic activity">
    <reaction evidence="14">
        <text>[(1-&gt;4)-beta-D-glucosyl]n+m + reduced acceptor + O2 = 4-dehydro-beta-D-glucosyl-[(1-&gt;4)-beta-D-glucosyl]n-1 + [(1-&gt;4)-beta-D-glucosyl]m + acceptor + H2O.</text>
        <dbReference type="EC" id="1.14.99.56"/>
    </reaction>
</comment>
<protein>
    <recommendedName>
        <fullName evidence="15">lytic cellulose monooxygenase (C4-dehydrogenating)</fullName>
        <ecNumber evidence="15">1.14.99.56</ecNumber>
    </recommendedName>
</protein>
<evidence type="ECO:0000313" key="19">
    <source>
        <dbReference type="Proteomes" id="UP001302676"/>
    </source>
</evidence>
<feature type="domain" description="Auxiliary Activity family 9 catalytic" evidence="17">
    <location>
        <begin position="58"/>
        <end position="232"/>
    </location>
</feature>
<dbReference type="PANTHER" id="PTHR33353:SF10">
    <property type="entry name" value="ENDO-BETA-1,4-GLUCANASE D"/>
    <property type="match status" value="1"/>
</dbReference>
<evidence type="ECO:0000256" key="11">
    <source>
        <dbReference type="ARBA" id="ARBA00023277"/>
    </source>
</evidence>
<keyword evidence="6" id="KW-0136">Cellulose degradation</keyword>
<sequence>MKLFQAALTGALLASPAFAHQIAGILLVNNTASPEWKYVRNVFSEFYNPPGAYPDGSQFPKTPPLMDITNPNITCGRAAFDSAPTTETADVLAGSEIGFRVSWDGNGPGGVFWHPGPGQVYISQVPGEVEGGLGGFHGKEGEWFKIAYAGPVSNREWTLWGAHDFNFTIPATTPPGAYLMRLEQWLPTKMYNYSQWYVNCAHINVIGPGGGTPTGFAKFPGTYTVDSPGLQIPENQVVDGGWVPDDQLRLLEYQAPGPDVWTGEA</sequence>
<keyword evidence="7" id="KW-0560">Oxidoreductase</keyword>
<dbReference type="Proteomes" id="UP001302676">
    <property type="component" value="Unassembled WGS sequence"/>
</dbReference>
<dbReference type="GO" id="GO:0046872">
    <property type="term" value="F:metal ion binding"/>
    <property type="evidence" value="ECO:0007669"/>
    <property type="project" value="UniProtKB-KW"/>
</dbReference>